<accession>A0A8H7CIT0</accession>
<protein>
    <recommendedName>
        <fullName evidence="3">F-box domain-containing protein</fullName>
    </recommendedName>
</protein>
<keyword evidence="2" id="KW-1185">Reference proteome</keyword>
<dbReference type="AlphaFoldDB" id="A0A8H7CIT0"/>
<comment type="caution">
    <text evidence="1">The sequence shown here is derived from an EMBL/GenBank/DDBJ whole genome shotgun (WGS) entry which is preliminary data.</text>
</comment>
<evidence type="ECO:0008006" key="3">
    <source>
        <dbReference type="Google" id="ProtNLM"/>
    </source>
</evidence>
<reference evidence="1" key="1">
    <citation type="submission" date="2020-05" db="EMBL/GenBank/DDBJ databases">
        <title>Mycena genomes resolve the evolution of fungal bioluminescence.</title>
        <authorList>
            <person name="Tsai I.J."/>
        </authorList>
    </citation>
    <scope>NUCLEOTIDE SEQUENCE</scope>
    <source>
        <strain evidence="1">CCC161011</strain>
    </source>
</reference>
<dbReference type="Proteomes" id="UP000620124">
    <property type="component" value="Unassembled WGS sequence"/>
</dbReference>
<dbReference type="EMBL" id="JACAZI010000022">
    <property type="protein sequence ID" value="KAF7336943.1"/>
    <property type="molecule type" value="Genomic_DNA"/>
</dbReference>
<proteinExistence type="predicted"/>
<name>A0A8H7CIT0_9AGAR</name>
<sequence>MSTSIVTTDALANLANACLRLGELNDLTDAPVAERQKIQDKLDSIVYSVLTIPPEITAHIFIQCLPKEIRPSRHIAPLLLTQICHDWRMIALATPSLWDSITLTYDARKDPERLLEMWLQRSASLPLYLFLGAPDAALTRSLLDASLIHHCRWRELKLSSHADMDAGSREFPILNKITFADPSRGPRVLKIRNAPALDEVSITMANSGAFDVELPWSQLKTIRLKTFTDAWDCLQMLNQCSDLLLLAHRAIVWQNVIETFSHPHITLSNLESLEVEYKGSSIVPHLTLPRLRYLTLSGRIASAIEPFRALLSRSSCSLQYLSIVITKYDNTKPYALYQIFQLVPTVTTLVLDLEGRRRPLHRIIEALSSADVLPTMHTLIIAAERRVDDYDYLLNILRLRCENGTLRTFTLTFHPSGSASGPTPPFPELAMAHFCDLANSGLKICICLNENPWSVVLLDTLE</sequence>
<evidence type="ECO:0000313" key="1">
    <source>
        <dbReference type="EMBL" id="KAF7336943.1"/>
    </source>
</evidence>
<evidence type="ECO:0000313" key="2">
    <source>
        <dbReference type="Proteomes" id="UP000620124"/>
    </source>
</evidence>
<gene>
    <name evidence="1" type="ORF">MVEN_02130700</name>
</gene>
<dbReference type="OrthoDB" id="2269034at2759"/>
<organism evidence="1 2">
    <name type="scientific">Mycena venus</name>
    <dbReference type="NCBI Taxonomy" id="2733690"/>
    <lineage>
        <taxon>Eukaryota</taxon>
        <taxon>Fungi</taxon>
        <taxon>Dikarya</taxon>
        <taxon>Basidiomycota</taxon>
        <taxon>Agaricomycotina</taxon>
        <taxon>Agaricomycetes</taxon>
        <taxon>Agaricomycetidae</taxon>
        <taxon>Agaricales</taxon>
        <taxon>Marasmiineae</taxon>
        <taxon>Mycenaceae</taxon>
        <taxon>Mycena</taxon>
    </lineage>
</organism>